<keyword evidence="2" id="KW-1185">Reference proteome</keyword>
<evidence type="ECO:0000313" key="1">
    <source>
        <dbReference type="EMBL" id="TKI02416.1"/>
    </source>
</evidence>
<gene>
    <name evidence="1" type="ORF">FCN80_25090</name>
</gene>
<feature type="non-terminal residue" evidence="1">
    <location>
        <position position="45"/>
    </location>
</feature>
<evidence type="ECO:0000313" key="2">
    <source>
        <dbReference type="Proteomes" id="UP000305202"/>
    </source>
</evidence>
<accession>A0ABY2SDF2</accession>
<name>A0ABY2SDF2_9HYPH</name>
<protein>
    <submittedName>
        <fullName evidence="1">DUF4222 domain-containing protein</fullName>
    </submittedName>
</protein>
<comment type="caution">
    <text evidence="1">The sequence shown here is derived from an EMBL/GenBank/DDBJ whole genome shotgun (WGS) entry which is preliminary data.</text>
</comment>
<organism evidence="1 2">
    <name type="scientific">Martelella alba</name>
    <dbReference type="NCBI Taxonomy" id="2590451"/>
    <lineage>
        <taxon>Bacteria</taxon>
        <taxon>Pseudomonadati</taxon>
        <taxon>Pseudomonadota</taxon>
        <taxon>Alphaproteobacteria</taxon>
        <taxon>Hyphomicrobiales</taxon>
        <taxon>Aurantimonadaceae</taxon>
        <taxon>Martelella</taxon>
    </lineage>
</organism>
<reference evidence="1 2" key="1">
    <citation type="submission" date="2019-04" db="EMBL/GenBank/DDBJ databases">
        <authorList>
            <person name="Li M."/>
            <person name="Gao C."/>
        </authorList>
    </citation>
    <scope>NUCLEOTIDE SEQUENCE [LARGE SCALE GENOMIC DNA]</scope>
    <source>
        <strain evidence="1 2">BGMRC 2031</strain>
    </source>
</reference>
<proteinExistence type="predicted"/>
<dbReference type="Pfam" id="PF13973">
    <property type="entry name" value="DUF4222"/>
    <property type="match status" value="1"/>
</dbReference>
<dbReference type="InterPro" id="IPR025317">
    <property type="entry name" value="DUF4222"/>
</dbReference>
<dbReference type="Proteomes" id="UP000305202">
    <property type="component" value="Unassembled WGS sequence"/>
</dbReference>
<dbReference type="EMBL" id="SZPQ01000080">
    <property type="protein sequence ID" value="TKI02416.1"/>
    <property type="molecule type" value="Genomic_DNA"/>
</dbReference>
<sequence>MNLDRVYTDRYGIRVHVIGWEPEKGRVIFMRDGYPYECMQPVEQF</sequence>